<evidence type="ECO:0000313" key="1">
    <source>
        <dbReference type="EMBL" id="PQJ29889.1"/>
    </source>
</evidence>
<name>A0A2S7U4E6_9BACT</name>
<keyword evidence="2" id="KW-1185">Reference proteome</keyword>
<gene>
    <name evidence="1" type="ORF">BSZ32_16300</name>
</gene>
<protein>
    <recommendedName>
        <fullName evidence="3">PsbP C-terminal domain-containing protein</fullName>
    </recommendedName>
</protein>
<evidence type="ECO:0008006" key="3">
    <source>
        <dbReference type="Google" id="ProtNLM"/>
    </source>
</evidence>
<dbReference type="Proteomes" id="UP000239907">
    <property type="component" value="Unassembled WGS sequence"/>
</dbReference>
<accession>A0A2S7U4E6</accession>
<reference evidence="1 2" key="1">
    <citation type="submission" date="2016-12" db="EMBL/GenBank/DDBJ databases">
        <title>Study of bacterial adaptation to deep sea.</title>
        <authorList>
            <person name="Song J."/>
            <person name="Yoshizawa S."/>
            <person name="Kogure K."/>
        </authorList>
    </citation>
    <scope>NUCLEOTIDE SEQUENCE [LARGE SCALE GENOMIC DNA]</scope>
    <source>
        <strain evidence="1 2">SAORIC-165</strain>
    </source>
</reference>
<comment type="caution">
    <text evidence="1">The sequence shown here is derived from an EMBL/GenBank/DDBJ whole genome shotgun (WGS) entry which is preliminary data.</text>
</comment>
<proteinExistence type="predicted"/>
<dbReference type="AlphaFoldDB" id="A0A2S7U4E6"/>
<sequence>MHNAIATTVMNLRKLALGLVPMIALTSCDENTNPVEVSETRKLTSYDDESNLAVAMPKNWRRVPSTRFRDYNCKFNEIGEVYISIGSGDIKSNAERWLKQFGDTREVVVSELEKLDVMGSKAVILEAEGTFAGMRGVTIEDAGLLGLLVETRGNLITVKMIGKKEEVQAQRENFIAFSKSIQWK</sequence>
<evidence type="ECO:0000313" key="2">
    <source>
        <dbReference type="Proteomes" id="UP000239907"/>
    </source>
</evidence>
<organism evidence="1 2">
    <name type="scientific">Rubritalea profundi</name>
    <dbReference type="NCBI Taxonomy" id="1658618"/>
    <lineage>
        <taxon>Bacteria</taxon>
        <taxon>Pseudomonadati</taxon>
        <taxon>Verrucomicrobiota</taxon>
        <taxon>Verrucomicrobiia</taxon>
        <taxon>Verrucomicrobiales</taxon>
        <taxon>Rubritaleaceae</taxon>
        <taxon>Rubritalea</taxon>
    </lineage>
</organism>
<dbReference type="EMBL" id="MQWA01000001">
    <property type="protein sequence ID" value="PQJ29889.1"/>
    <property type="molecule type" value="Genomic_DNA"/>
</dbReference>